<accession>A0A917CYJ5</accession>
<dbReference type="Proteomes" id="UP000644756">
    <property type="component" value="Unassembled WGS sequence"/>
</dbReference>
<protein>
    <submittedName>
        <fullName evidence="1">Uncharacterized protein</fullName>
    </submittedName>
</protein>
<dbReference type="EMBL" id="BMGR01000005">
    <property type="protein sequence ID" value="GGG02167.1"/>
    <property type="molecule type" value="Genomic_DNA"/>
</dbReference>
<reference evidence="1" key="1">
    <citation type="journal article" date="2014" name="Int. J. Syst. Evol. Microbiol.">
        <title>Complete genome sequence of Corynebacterium casei LMG S-19264T (=DSM 44701T), isolated from a smear-ripened cheese.</title>
        <authorList>
            <consortium name="US DOE Joint Genome Institute (JGI-PGF)"/>
            <person name="Walter F."/>
            <person name="Albersmeier A."/>
            <person name="Kalinowski J."/>
            <person name="Ruckert C."/>
        </authorList>
    </citation>
    <scope>NUCLEOTIDE SEQUENCE</scope>
    <source>
        <strain evidence="1">CGMCC 1.12987</strain>
    </source>
</reference>
<evidence type="ECO:0000313" key="2">
    <source>
        <dbReference type="Proteomes" id="UP000644756"/>
    </source>
</evidence>
<proteinExistence type="predicted"/>
<dbReference type="RefSeq" id="WP_188530833.1">
    <property type="nucleotide sequence ID" value="NZ_BMGR01000005.1"/>
</dbReference>
<sequence>MNFPTQLDSVEVLKATTNDTSRKLSSIIFEEEDGTTNEVHITALAITKYKDDDRFYLFLCDCDWEVVNDFLLDTLDEAMECAKMYFSVDSNDWITLID</sequence>
<evidence type="ECO:0000313" key="1">
    <source>
        <dbReference type="EMBL" id="GGG02167.1"/>
    </source>
</evidence>
<dbReference type="AlphaFoldDB" id="A0A917CYJ5"/>
<gene>
    <name evidence="1" type="ORF">GCM10010916_19190</name>
</gene>
<keyword evidence="2" id="KW-1185">Reference proteome</keyword>
<name>A0A917CYJ5_9BACL</name>
<comment type="caution">
    <text evidence="1">The sequence shown here is derived from an EMBL/GenBank/DDBJ whole genome shotgun (WGS) entry which is preliminary data.</text>
</comment>
<organism evidence="1 2">
    <name type="scientific">Paenibacillus abyssi</name>
    <dbReference type="NCBI Taxonomy" id="1340531"/>
    <lineage>
        <taxon>Bacteria</taxon>
        <taxon>Bacillati</taxon>
        <taxon>Bacillota</taxon>
        <taxon>Bacilli</taxon>
        <taxon>Bacillales</taxon>
        <taxon>Paenibacillaceae</taxon>
        <taxon>Paenibacillus</taxon>
    </lineage>
</organism>
<reference evidence="1" key="2">
    <citation type="submission" date="2020-09" db="EMBL/GenBank/DDBJ databases">
        <authorList>
            <person name="Sun Q."/>
            <person name="Zhou Y."/>
        </authorList>
    </citation>
    <scope>NUCLEOTIDE SEQUENCE</scope>
    <source>
        <strain evidence="1">CGMCC 1.12987</strain>
    </source>
</reference>